<dbReference type="VEuPathDB" id="FungiDB:TREMEDRAFT_22163"/>
<feature type="region of interest" description="Disordered" evidence="8">
    <location>
        <begin position="396"/>
        <end position="418"/>
    </location>
</feature>
<feature type="chain" id="PRO_5020994581" description="Post-GPI attachment to proteins factor 3" evidence="7">
    <location>
        <begin position="24"/>
        <end position="418"/>
    </location>
</feature>
<comment type="similarity">
    <text evidence="7">Belongs to the PGAP3 family.</text>
</comment>
<evidence type="ECO:0000256" key="5">
    <source>
        <dbReference type="ARBA" id="ARBA00022989"/>
    </source>
</evidence>
<protein>
    <recommendedName>
        <fullName evidence="7">Post-GPI attachment to proteins factor 3</fullName>
    </recommendedName>
</protein>
<evidence type="ECO:0000256" key="2">
    <source>
        <dbReference type="ARBA" id="ARBA00022502"/>
    </source>
</evidence>
<organism evidence="9 10">
    <name type="scientific">Tremella mesenterica</name>
    <name type="common">Jelly fungus</name>
    <dbReference type="NCBI Taxonomy" id="5217"/>
    <lineage>
        <taxon>Eukaryota</taxon>
        <taxon>Fungi</taxon>
        <taxon>Dikarya</taxon>
        <taxon>Basidiomycota</taxon>
        <taxon>Agaricomycotina</taxon>
        <taxon>Tremellomycetes</taxon>
        <taxon>Tremellales</taxon>
        <taxon>Tremellaceae</taxon>
        <taxon>Tremella</taxon>
    </lineage>
</organism>
<keyword evidence="3 7" id="KW-0812">Transmembrane</keyword>
<keyword evidence="2 7" id="KW-0337">GPI-anchor biosynthesis</keyword>
<feature type="transmembrane region" description="Helical" evidence="7">
    <location>
        <begin position="240"/>
        <end position="260"/>
    </location>
</feature>
<sequence>MFPSRQHLILLWTFLVLPSFVLASSGDRNPTFQHCLKGCKVTYCDPSQPPVPIWLRGLGWTCEDDCKYSCSHSFTDNIRPGSRYHQFYGKWVFYRLGPIQEPFSVIMSLGNLWVNLRGLQEIIRRVRKENKLRRWLEGMAWVQINTWFWSSVFHCRDTPLTERLDYFSATLTIASSLLYTIIRIFHLQTPLQTSRTILPLIILFTCLILGHFTYLLSFPIGSFPYGYHTHFALSLGLLHHLLWSLFSLSFFLKFPSFTLLSKKISWPRPYLSRDPLERPLPHDALTPVILVGLTLLSMSLELLDFAPFFRMVDAHSLWHAATIPLMMGWWSFLCGDAIELEGSQMQARGINIGSEKMPLTGNSNLGNGGLNGGVGAGGMTETPRLQNFTQLAAHTDYTRSKSISPGRSPQREKGQHPE</sequence>
<proteinExistence type="inferred from homology"/>
<evidence type="ECO:0000256" key="6">
    <source>
        <dbReference type="ARBA" id="ARBA00023136"/>
    </source>
</evidence>
<comment type="caution">
    <text evidence="9">The sequence shown here is derived from an EMBL/GenBank/DDBJ whole genome shotgun (WGS) entry which is preliminary data.</text>
</comment>
<dbReference type="STRING" id="5217.A0A4Q1BI97"/>
<evidence type="ECO:0000256" key="7">
    <source>
        <dbReference type="RuleBase" id="RU365066"/>
    </source>
</evidence>
<comment type="subcellular location">
    <subcellularLocation>
        <location evidence="1">Endomembrane system</location>
        <topology evidence="1">Multi-pass membrane protein</topology>
    </subcellularLocation>
    <subcellularLocation>
        <location evidence="7">Endoplasmic reticulum membrane</location>
        <topology evidence="7">Multi-pass membrane protein</topology>
    </subcellularLocation>
</comment>
<dbReference type="InParanoid" id="A0A4Q1BI97"/>
<feature type="transmembrane region" description="Helical" evidence="7">
    <location>
        <begin position="197"/>
        <end position="220"/>
    </location>
</feature>
<dbReference type="FunCoup" id="A0A4Q1BI97">
    <property type="interactions" value="50"/>
</dbReference>
<dbReference type="GO" id="GO:0006506">
    <property type="term" value="P:GPI anchor biosynthetic process"/>
    <property type="evidence" value="ECO:0007669"/>
    <property type="project" value="UniProtKB-KW"/>
</dbReference>
<keyword evidence="6 7" id="KW-0472">Membrane</keyword>
<dbReference type="PANTHER" id="PTHR13148">
    <property type="entry name" value="PER1-RELATED"/>
    <property type="match status" value="1"/>
</dbReference>
<evidence type="ECO:0000256" key="4">
    <source>
        <dbReference type="ARBA" id="ARBA00022729"/>
    </source>
</evidence>
<keyword evidence="10" id="KW-1185">Reference proteome</keyword>
<name>A0A4Q1BI97_TREME</name>
<feature type="region of interest" description="Disordered" evidence="8">
    <location>
        <begin position="361"/>
        <end position="381"/>
    </location>
</feature>
<comment type="function">
    <text evidence="7">Involved in the lipid remodeling steps of GPI-anchor maturation.</text>
</comment>
<keyword evidence="4 7" id="KW-0732">Signal</keyword>
<dbReference type="AlphaFoldDB" id="A0A4Q1BI97"/>
<keyword evidence="5 7" id="KW-1133">Transmembrane helix</keyword>
<feature type="signal peptide" evidence="7">
    <location>
        <begin position="1"/>
        <end position="23"/>
    </location>
</feature>
<feature type="compositionally biased region" description="Gly residues" evidence="8">
    <location>
        <begin position="366"/>
        <end position="378"/>
    </location>
</feature>
<evidence type="ECO:0000256" key="3">
    <source>
        <dbReference type="ARBA" id="ARBA00022692"/>
    </source>
</evidence>
<gene>
    <name evidence="9" type="ORF">M231_05358</name>
</gene>
<keyword evidence="7" id="KW-0256">Endoplasmic reticulum</keyword>
<evidence type="ECO:0000256" key="1">
    <source>
        <dbReference type="ARBA" id="ARBA00004127"/>
    </source>
</evidence>
<dbReference type="EMBL" id="SDIL01000070">
    <property type="protein sequence ID" value="RXK37371.1"/>
    <property type="molecule type" value="Genomic_DNA"/>
</dbReference>
<dbReference type="GO" id="GO:0016788">
    <property type="term" value="F:hydrolase activity, acting on ester bonds"/>
    <property type="evidence" value="ECO:0007669"/>
    <property type="project" value="TreeGrafter"/>
</dbReference>
<dbReference type="GO" id="GO:0005789">
    <property type="term" value="C:endoplasmic reticulum membrane"/>
    <property type="evidence" value="ECO:0007669"/>
    <property type="project" value="UniProtKB-SubCell"/>
</dbReference>
<comment type="caution">
    <text evidence="7">Lacks conserved residue(s) required for the propagation of feature annotation.</text>
</comment>
<evidence type="ECO:0000313" key="10">
    <source>
        <dbReference type="Proteomes" id="UP000289152"/>
    </source>
</evidence>
<accession>A0A4Q1BI97</accession>
<reference evidence="9 10" key="1">
    <citation type="submission" date="2016-06" db="EMBL/GenBank/DDBJ databases">
        <title>Evolution of pathogenesis and genome organization in the Tremellales.</title>
        <authorList>
            <person name="Cuomo C."/>
            <person name="Litvintseva A."/>
            <person name="Heitman J."/>
            <person name="Chen Y."/>
            <person name="Sun S."/>
            <person name="Springer D."/>
            <person name="Dromer F."/>
            <person name="Young S."/>
            <person name="Zeng Q."/>
            <person name="Chapman S."/>
            <person name="Gujja S."/>
            <person name="Saif S."/>
            <person name="Birren B."/>
        </authorList>
    </citation>
    <scope>NUCLEOTIDE SEQUENCE [LARGE SCALE GENOMIC DNA]</scope>
    <source>
        <strain evidence="9 10">ATCC 28783</strain>
    </source>
</reference>
<dbReference type="InterPro" id="IPR007217">
    <property type="entry name" value="Per1-like"/>
</dbReference>
<dbReference type="OrthoDB" id="419770at2759"/>
<evidence type="ECO:0000256" key="8">
    <source>
        <dbReference type="SAM" id="MobiDB-lite"/>
    </source>
</evidence>
<evidence type="ECO:0000313" key="9">
    <source>
        <dbReference type="EMBL" id="RXK37371.1"/>
    </source>
</evidence>
<feature type="transmembrane region" description="Helical" evidence="7">
    <location>
        <begin position="166"/>
        <end position="185"/>
    </location>
</feature>
<dbReference type="PANTHER" id="PTHR13148:SF0">
    <property type="entry name" value="POST-GPI ATTACHMENT TO PROTEINS FACTOR 3"/>
    <property type="match status" value="1"/>
</dbReference>
<dbReference type="Pfam" id="PF04080">
    <property type="entry name" value="Per1"/>
    <property type="match status" value="1"/>
</dbReference>
<feature type="compositionally biased region" description="Basic and acidic residues" evidence="8">
    <location>
        <begin position="409"/>
        <end position="418"/>
    </location>
</feature>
<dbReference type="Proteomes" id="UP000289152">
    <property type="component" value="Unassembled WGS sequence"/>
</dbReference>